<protein>
    <submittedName>
        <fullName evidence="1">RCG59351</fullName>
    </submittedName>
</protein>
<sequence>MRKRKCLLQTGLQGSQFRDCPASEKRHCIS</sequence>
<dbReference type="EMBL" id="CH474027">
    <property type="protein sequence ID" value="EDL76512.1"/>
    <property type="molecule type" value="Genomic_DNA"/>
</dbReference>
<organism evidence="1 2">
    <name type="scientific">Rattus norvegicus</name>
    <name type="common">Rat</name>
    <dbReference type="NCBI Taxonomy" id="10116"/>
    <lineage>
        <taxon>Eukaryota</taxon>
        <taxon>Metazoa</taxon>
        <taxon>Chordata</taxon>
        <taxon>Craniata</taxon>
        <taxon>Vertebrata</taxon>
        <taxon>Euteleostomi</taxon>
        <taxon>Mammalia</taxon>
        <taxon>Eutheria</taxon>
        <taxon>Euarchontoglires</taxon>
        <taxon>Glires</taxon>
        <taxon>Rodentia</taxon>
        <taxon>Myomorpha</taxon>
        <taxon>Muroidea</taxon>
        <taxon>Muridae</taxon>
        <taxon>Murinae</taxon>
        <taxon>Rattus</taxon>
    </lineage>
</organism>
<proteinExistence type="predicted"/>
<reference evidence="2" key="1">
    <citation type="submission" date="2005-09" db="EMBL/GenBank/DDBJ databases">
        <authorList>
            <person name="Mural R.J."/>
            <person name="Li P.W."/>
            <person name="Adams M.D."/>
            <person name="Amanatides P.G."/>
            <person name="Baden-Tillson H."/>
            <person name="Barnstead M."/>
            <person name="Chin S.H."/>
            <person name="Dew I."/>
            <person name="Evans C.A."/>
            <person name="Ferriera S."/>
            <person name="Flanigan M."/>
            <person name="Fosler C."/>
            <person name="Glodek A."/>
            <person name="Gu Z."/>
            <person name="Holt R.A."/>
            <person name="Jennings D."/>
            <person name="Kraft C.L."/>
            <person name="Lu F."/>
            <person name="Nguyen T."/>
            <person name="Nusskern D.R."/>
            <person name="Pfannkoch C.M."/>
            <person name="Sitter C."/>
            <person name="Sutton G.G."/>
            <person name="Venter J.C."/>
            <person name="Wang Z."/>
            <person name="Woodage T."/>
            <person name="Zheng X.H."/>
            <person name="Zhong F."/>
        </authorList>
    </citation>
    <scope>NUCLEOTIDE SEQUENCE [LARGE SCALE GENOMIC DNA]</scope>
    <source>
        <strain>BN</strain>
        <strain evidence="2">Sprague-Dawley</strain>
    </source>
</reference>
<gene>
    <name evidence="1" type="ORF">rCG_59351</name>
</gene>
<dbReference type="Proteomes" id="UP000234681">
    <property type="component" value="Chromosome 7"/>
</dbReference>
<name>A6K7G9_RAT</name>
<evidence type="ECO:0000313" key="2">
    <source>
        <dbReference type="Proteomes" id="UP000234681"/>
    </source>
</evidence>
<evidence type="ECO:0000313" key="1">
    <source>
        <dbReference type="EMBL" id="EDL76512.1"/>
    </source>
</evidence>
<accession>A6K7G9</accession>
<dbReference type="AlphaFoldDB" id="A6K7G9"/>